<keyword evidence="2" id="KW-0805">Transcription regulation</keyword>
<dbReference type="GO" id="GO:0005634">
    <property type="term" value="C:nucleus"/>
    <property type="evidence" value="ECO:0007669"/>
    <property type="project" value="UniProtKB-SubCell"/>
</dbReference>
<proteinExistence type="predicted"/>
<comment type="subcellular location">
    <subcellularLocation>
        <location evidence="1">Nucleus</location>
    </subcellularLocation>
</comment>
<dbReference type="EMBL" id="OV651815">
    <property type="protein sequence ID" value="CAH1108513.1"/>
    <property type="molecule type" value="Genomic_DNA"/>
</dbReference>
<keyword evidence="4" id="KW-0539">Nucleus</keyword>
<sequence>MIVQKSPEPHEKPFACTAKGCDMTFTNKDHLEWHNKKHELMLNLSSKNNNEIADQTPTPTRFIRNCEEVGLFQDLQNVNPFDEIFKKAADLAKNGVTIEFQSNNSNDTLHTPHILPHITDNHLKTPTVNNKNDSDCEPFDFTTNNSDSNDSMMVIDLENSSDEKTVQNEEKNRNIKKQIKENLLNKKMPLIKVVPLHDLRGERNNNENISKSTRTEIVREMNRAAQIRCRKKKKQVWKEMEQEIASLREENKRLKFELVALRLEHDKCKENARDSGSISLMATTLETSRTSNPESKITSPIQMPLVIQIIPNTLIVPTAADPEDDVETLTSQEVETENQTKTKIKRSFRKIAPRIQIKNS</sequence>
<dbReference type="PROSITE" id="PS50217">
    <property type="entry name" value="BZIP"/>
    <property type="match status" value="1"/>
</dbReference>
<evidence type="ECO:0000256" key="4">
    <source>
        <dbReference type="ARBA" id="ARBA00023242"/>
    </source>
</evidence>
<dbReference type="AlphaFoldDB" id="A0A9P0GCP7"/>
<evidence type="ECO:0000313" key="9">
    <source>
        <dbReference type="EMBL" id="CAH1108513.1"/>
    </source>
</evidence>
<gene>
    <name evidence="9" type="ORF">PSYICH_LOCUS9048</name>
</gene>
<evidence type="ECO:0000313" key="10">
    <source>
        <dbReference type="Proteomes" id="UP001153636"/>
    </source>
</evidence>
<dbReference type="PANTHER" id="PTHR19304">
    <property type="entry name" value="CYCLIC-AMP RESPONSE ELEMENT BINDING PROTEIN"/>
    <property type="match status" value="1"/>
</dbReference>
<dbReference type="GO" id="GO:0003700">
    <property type="term" value="F:DNA-binding transcription factor activity"/>
    <property type="evidence" value="ECO:0007669"/>
    <property type="project" value="InterPro"/>
</dbReference>
<keyword evidence="3" id="KW-0804">Transcription</keyword>
<dbReference type="InterPro" id="IPR046347">
    <property type="entry name" value="bZIP_sf"/>
</dbReference>
<organism evidence="9 10">
    <name type="scientific">Psylliodes chrysocephalus</name>
    <dbReference type="NCBI Taxonomy" id="3402493"/>
    <lineage>
        <taxon>Eukaryota</taxon>
        <taxon>Metazoa</taxon>
        <taxon>Ecdysozoa</taxon>
        <taxon>Arthropoda</taxon>
        <taxon>Hexapoda</taxon>
        <taxon>Insecta</taxon>
        <taxon>Pterygota</taxon>
        <taxon>Neoptera</taxon>
        <taxon>Endopterygota</taxon>
        <taxon>Coleoptera</taxon>
        <taxon>Polyphaga</taxon>
        <taxon>Cucujiformia</taxon>
        <taxon>Chrysomeloidea</taxon>
        <taxon>Chrysomelidae</taxon>
        <taxon>Galerucinae</taxon>
        <taxon>Alticini</taxon>
        <taxon>Psylliodes</taxon>
    </lineage>
</organism>
<keyword evidence="6" id="KW-0175">Coiled coil</keyword>
<dbReference type="CDD" id="cd14686">
    <property type="entry name" value="bZIP"/>
    <property type="match status" value="1"/>
</dbReference>
<feature type="domain" description="BZIP" evidence="8">
    <location>
        <begin position="212"/>
        <end position="264"/>
    </location>
</feature>
<dbReference type="SMART" id="SM00338">
    <property type="entry name" value="BRLZ"/>
    <property type="match status" value="1"/>
</dbReference>
<feature type="domain" description="C2H2-type" evidence="7">
    <location>
        <begin position="14"/>
        <end position="38"/>
    </location>
</feature>
<evidence type="ECO:0000256" key="6">
    <source>
        <dbReference type="SAM" id="Coils"/>
    </source>
</evidence>
<dbReference type="Gene3D" id="1.20.5.170">
    <property type="match status" value="1"/>
</dbReference>
<evidence type="ECO:0000256" key="3">
    <source>
        <dbReference type="ARBA" id="ARBA00023163"/>
    </source>
</evidence>
<dbReference type="PROSITE" id="PS50157">
    <property type="entry name" value="ZINC_FINGER_C2H2_2"/>
    <property type="match status" value="1"/>
</dbReference>
<evidence type="ECO:0000259" key="7">
    <source>
        <dbReference type="PROSITE" id="PS50157"/>
    </source>
</evidence>
<evidence type="ECO:0008006" key="11">
    <source>
        <dbReference type="Google" id="ProtNLM"/>
    </source>
</evidence>
<feature type="coiled-coil region" evidence="6">
    <location>
        <begin position="230"/>
        <end position="264"/>
    </location>
</feature>
<evidence type="ECO:0000256" key="5">
    <source>
        <dbReference type="PROSITE-ProRule" id="PRU00042"/>
    </source>
</evidence>
<name>A0A9P0GCP7_9CUCU</name>
<dbReference type="OrthoDB" id="295274at2759"/>
<dbReference type="PROSITE" id="PS00028">
    <property type="entry name" value="ZINC_FINGER_C2H2_1"/>
    <property type="match status" value="1"/>
</dbReference>
<dbReference type="SUPFAM" id="SSF57667">
    <property type="entry name" value="beta-beta-alpha zinc fingers"/>
    <property type="match status" value="1"/>
</dbReference>
<keyword evidence="5" id="KW-0479">Metal-binding</keyword>
<dbReference type="InterPro" id="IPR004827">
    <property type="entry name" value="bZIP"/>
</dbReference>
<protein>
    <recommendedName>
        <fullName evidence="11">Cyclic AMP-dependent transcription factor ATF-2</fullName>
    </recommendedName>
</protein>
<evidence type="ECO:0000256" key="1">
    <source>
        <dbReference type="ARBA" id="ARBA00004123"/>
    </source>
</evidence>
<dbReference type="Pfam" id="PF07716">
    <property type="entry name" value="bZIP_2"/>
    <property type="match status" value="1"/>
</dbReference>
<dbReference type="Proteomes" id="UP001153636">
    <property type="component" value="Chromosome 3"/>
</dbReference>
<evidence type="ECO:0000259" key="8">
    <source>
        <dbReference type="PROSITE" id="PS50217"/>
    </source>
</evidence>
<dbReference type="InterPro" id="IPR051027">
    <property type="entry name" value="bZIP_transcription_factors"/>
</dbReference>
<dbReference type="InterPro" id="IPR036236">
    <property type="entry name" value="Znf_C2H2_sf"/>
</dbReference>
<keyword evidence="10" id="KW-1185">Reference proteome</keyword>
<reference evidence="9" key="1">
    <citation type="submission" date="2022-01" db="EMBL/GenBank/DDBJ databases">
        <authorList>
            <person name="King R."/>
        </authorList>
    </citation>
    <scope>NUCLEOTIDE SEQUENCE</scope>
</reference>
<accession>A0A9P0GCP7</accession>
<dbReference type="Gene3D" id="3.30.160.60">
    <property type="entry name" value="Classic Zinc Finger"/>
    <property type="match status" value="1"/>
</dbReference>
<dbReference type="GO" id="GO:0008270">
    <property type="term" value="F:zinc ion binding"/>
    <property type="evidence" value="ECO:0007669"/>
    <property type="project" value="UniProtKB-KW"/>
</dbReference>
<keyword evidence="5" id="KW-0862">Zinc</keyword>
<dbReference type="SMART" id="SM00355">
    <property type="entry name" value="ZnF_C2H2"/>
    <property type="match status" value="1"/>
</dbReference>
<evidence type="ECO:0000256" key="2">
    <source>
        <dbReference type="ARBA" id="ARBA00023015"/>
    </source>
</evidence>
<keyword evidence="5" id="KW-0863">Zinc-finger</keyword>
<dbReference type="InterPro" id="IPR013087">
    <property type="entry name" value="Znf_C2H2_type"/>
</dbReference>
<dbReference type="SUPFAM" id="SSF57959">
    <property type="entry name" value="Leucine zipper domain"/>
    <property type="match status" value="1"/>
</dbReference>